<name>A0ABT5TH49_9RHOB</name>
<dbReference type="Proteomes" id="UP001431784">
    <property type="component" value="Unassembled WGS sequence"/>
</dbReference>
<proteinExistence type="predicted"/>
<protein>
    <submittedName>
        <fullName evidence="1">IS6 family transposase</fullName>
    </submittedName>
</protein>
<gene>
    <name evidence="1" type="ORF">PUT78_23670</name>
</gene>
<feature type="non-terminal residue" evidence="1">
    <location>
        <position position="1"/>
    </location>
</feature>
<reference evidence="1" key="1">
    <citation type="submission" date="2023-02" db="EMBL/GenBank/DDBJ databases">
        <title>Description of Roseinatronobacter alkalisoli sp. nov., an alkaliphilic bacerium isolated from soda soil.</title>
        <authorList>
            <person name="Wei W."/>
        </authorList>
    </citation>
    <scope>NUCLEOTIDE SEQUENCE</scope>
    <source>
        <strain evidence="1">HJB301</strain>
    </source>
</reference>
<evidence type="ECO:0000313" key="1">
    <source>
        <dbReference type="EMBL" id="MDD7974015.1"/>
    </source>
</evidence>
<dbReference type="EMBL" id="JAQZSM010000124">
    <property type="protein sequence ID" value="MDD7974015.1"/>
    <property type="molecule type" value="Genomic_DNA"/>
</dbReference>
<accession>A0ABT5TH49</accession>
<comment type="caution">
    <text evidence="1">The sequence shown here is derived from an EMBL/GenBank/DDBJ whole genome shotgun (WGS) entry which is preliminary data.</text>
</comment>
<sequence>LAAHDQINTIFKPRRYRLTATSYRHARADAFRLWNDYAREMTA</sequence>
<evidence type="ECO:0000313" key="2">
    <source>
        <dbReference type="Proteomes" id="UP001431784"/>
    </source>
</evidence>
<organism evidence="1 2">
    <name type="scientific">Roseinatronobacter alkalisoli</name>
    <dbReference type="NCBI Taxonomy" id="3028235"/>
    <lineage>
        <taxon>Bacteria</taxon>
        <taxon>Pseudomonadati</taxon>
        <taxon>Pseudomonadota</taxon>
        <taxon>Alphaproteobacteria</taxon>
        <taxon>Rhodobacterales</taxon>
        <taxon>Paracoccaceae</taxon>
        <taxon>Roseinatronobacter</taxon>
    </lineage>
</organism>
<keyword evidence="2" id="KW-1185">Reference proteome</keyword>